<reference evidence="1 2" key="1">
    <citation type="journal article" date="2019" name="Emerg. Microbes Infect.">
        <title>Comprehensive subspecies identification of 175 nontuberculous mycobacteria species based on 7547 genomic profiles.</title>
        <authorList>
            <person name="Matsumoto Y."/>
            <person name="Kinjo T."/>
            <person name="Motooka D."/>
            <person name="Nabeya D."/>
            <person name="Jung N."/>
            <person name="Uechi K."/>
            <person name="Horii T."/>
            <person name="Iida T."/>
            <person name="Fujita J."/>
            <person name="Nakamura S."/>
        </authorList>
    </citation>
    <scope>NUCLEOTIDE SEQUENCE [LARGE SCALE GENOMIC DNA]</scope>
    <source>
        <strain evidence="1 2">JCM 15296</strain>
    </source>
</reference>
<protein>
    <recommendedName>
        <fullName evidence="3">Secreted protein</fullName>
    </recommendedName>
</protein>
<gene>
    <name evidence="1" type="ORF">MAUB_46830</name>
</gene>
<proteinExistence type="predicted"/>
<evidence type="ECO:0008006" key="3">
    <source>
        <dbReference type="Google" id="ProtNLM"/>
    </source>
</evidence>
<dbReference type="EMBL" id="AP022577">
    <property type="protein sequence ID" value="BBX86810.1"/>
    <property type="molecule type" value="Genomic_DNA"/>
</dbReference>
<name>A0ABM7IJ38_9MYCO</name>
<organism evidence="1 2">
    <name type="scientific">Mycolicibacterium aubagnense</name>
    <dbReference type="NCBI Taxonomy" id="319707"/>
    <lineage>
        <taxon>Bacteria</taxon>
        <taxon>Bacillati</taxon>
        <taxon>Actinomycetota</taxon>
        <taxon>Actinomycetes</taxon>
        <taxon>Mycobacteriales</taxon>
        <taxon>Mycobacteriaceae</taxon>
        <taxon>Mycolicibacterium</taxon>
    </lineage>
</organism>
<evidence type="ECO:0000313" key="2">
    <source>
        <dbReference type="Proteomes" id="UP000465609"/>
    </source>
</evidence>
<accession>A0ABM7IJ38</accession>
<evidence type="ECO:0000313" key="1">
    <source>
        <dbReference type="EMBL" id="BBX86810.1"/>
    </source>
</evidence>
<sequence length="187" mass="19867">MVRGPLLAEAFETGAAVAVAPPEVLAEPIPINIVSCYWTNRTGPTRKTKKSPICRRPLQRVTAIFGAVAVTAAIVMALAPGRAAADHDTVGGGSFFVSNSDAPCTDFRAGSVPYTVCAGNSITLIAPADYVVVPLGSHASVSCDTYTPDGSLFEHDVENLSDVPEKQRFWAQRGWGPYTPEAMCQLW</sequence>
<keyword evidence="2" id="KW-1185">Reference proteome</keyword>
<dbReference type="Proteomes" id="UP000465609">
    <property type="component" value="Chromosome"/>
</dbReference>